<keyword evidence="8 16" id="KW-0808">Transferase</keyword>
<evidence type="ECO:0000256" key="8">
    <source>
        <dbReference type="ARBA" id="ARBA00022679"/>
    </source>
</evidence>
<gene>
    <name evidence="16" type="primary">coaX</name>
    <name evidence="17" type="ORF">MARGE09_P0317</name>
</gene>
<comment type="function">
    <text evidence="16">Catalyzes the phosphorylation of pantothenate (Pan), the first step in CoA biosynthesis.</text>
</comment>
<evidence type="ECO:0000256" key="6">
    <source>
        <dbReference type="ARBA" id="ARBA00012102"/>
    </source>
</evidence>
<comment type="caution">
    <text evidence="16">Lacks conserved residue(s) required for the propagation of feature annotation.</text>
</comment>
<keyword evidence="12 16" id="KW-0630">Potassium</keyword>
<keyword evidence="13 16" id="KW-0173">Coenzyme A biosynthesis</keyword>
<dbReference type="Pfam" id="PF03309">
    <property type="entry name" value="Pan_kinase"/>
    <property type="match status" value="1"/>
</dbReference>
<feature type="binding site" evidence="16">
    <location>
        <begin position="6"/>
        <end position="13"/>
    </location>
    <ligand>
        <name>ATP</name>
        <dbReference type="ChEBI" id="CHEBI:30616"/>
    </ligand>
</feature>
<sequence length="239" mass="25503">MIVDVDIGNTNAKWRCQGDSRIYVQSTRSLPQAWQYSGAAITRVRVACVAGADVLQCFAAAVRERWGIDIELARVQRNYAGLAVCYEDVSRLGVDRWLAMLAAFKSVGDEFVAVSAGSALTADWVAQDGQHLGGFIAPGRERMLASLYGDVANVLLTPRVPGELLDIALGQSTETCVDGGVAVLLRGFINHVASRCLGARIILAGGDAQAMLTMCAQEHKFRVSLVSNPVLDGLAIALP</sequence>
<dbReference type="KEGG" id="marq:MARGE09_P0317"/>
<evidence type="ECO:0000256" key="5">
    <source>
        <dbReference type="ARBA" id="ARBA00011738"/>
    </source>
</evidence>
<feature type="binding site" evidence="16">
    <location>
        <position position="86"/>
    </location>
    <ligand>
        <name>substrate</name>
    </ligand>
</feature>
<keyword evidence="18" id="KW-1185">Reference proteome</keyword>
<evidence type="ECO:0000256" key="13">
    <source>
        <dbReference type="ARBA" id="ARBA00022993"/>
    </source>
</evidence>
<feature type="binding site" evidence="16">
    <location>
        <begin position="93"/>
        <end position="96"/>
    </location>
    <ligand>
        <name>substrate</name>
    </ligand>
</feature>
<dbReference type="PANTHER" id="PTHR34265">
    <property type="entry name" value="TYPE III PANTOTHENATE KINASE"/>
    <property type="match status" value="1"/>
</dbReference>
<evidence type="ECO:0000256" key="10">
    <source>
        <dbReference type="ARBA" id="ARBA00022777"/>
    </source>
</evidence>
<evidence type="ECO:0000256" key="1">
    <source>
        <dbReference type="ARBA" id="ARBA00001206"/>
    </source>
</evidence>
<organism evidence="17 18">
    <name type="scientific">Marinagarivorans cellulosilyticus</name>
    <dbReference type="NCBI Taxonomy" id="2721545"/>
    <lineage>
        <taxon>Bacteria</taxon>
        <taxon>Pseudomonadati</taxon>
        <taxon>Pseudomonadota</taxon>
        <taxon>Gammaproteobacteria</taxon>
        <taxon>Cellvibrionales</taxon>
        <taxon>Cellvibrionaceae</taxon>
        <taxon>Marinagarivorans</taxon>
    </lineage>
</organism>
<evidence type="ECO:0000256" key="3">
    <source>
        <dbReference type="ARBA" id="ARBA00004496"/>
    </source>
</evidence>
<comment type="subunit">
    <text evidence="5 16">Homodimer.</text>
</comment>
<evidence type="ECO:0000313" key="17">
    <source>
        <dbReference type="EMBL" id="BCD96118.1"/>
    </source>
</evidence>
<proteinExistence type="inferred from homology"/>
<feature type="binding site" evidence="16">
    <location>
        <position position="118"/>
    </location>
    <ligand>
        <name>ATP</name>
        <dbReference type="ChEBI" id="CHEBI:30616"/>
    </ligand>
</feature>
<keyword evidence="7 16" id="KW-0963">Cytoplasm</keyword>
<evidence type="ECO:0000256" key="2">
    <source>
        <dbReference type="ARBA" id="ARBA00001958"/>
    </source>
</evidence>
<feature type="binding site" evidence="16">
    <location>
        <position position="173"/>
    </location>
    <ligand>
        <name>substrate</name>
    </ligand>
</feature>
<dbReference type="InterPro" id="IPR004619">
    <property type="entry name" value="Type_III_PanK"/>
</dbReference>
<dbReference type="GO" id="GO:0015937">
    <property type="term" value="P:coenzyme A biosynthetic process"/>
    <property type="evidence" value="ECO:0007669"/>
    <property type="project" value="UniProtKB-UniRule"/>
</dbReference>
<name>A0AAN1WEI6_9GAMM</name>
<keyword evidence="11 16" id="KW-0067">ATP-binding</keyword>
<dbReference type="Proteomes" id="UP001320119">
    <property type="component" value="Chromosome"/>
</dbReference>
<protein>
    <recommendedName>
        <fullName evidence="15 16">Type III pantothenate kinase</fullName>
        <ecNumber evidence="6 16">2.7.1.33</ecNumber>
    </recommendedName>
    <alternativeName>
        <fullName evidence="16">PanK-III</fullName>
    </alternativeName>
    <alternativeName>
        <fullName evidence="16">Pantothenic acid kinase</fullName>
    </alternativeName>
</protein>
<accession>A0AAN1WEI6</accession>
<feature type="active site" description="Proton acceptor" evidence="16">
    <location>
        <position position="95"/>
    </location>
</feature>
<evidence type="ECO:0000256" key="11">
    <source>
        <dbReference type="ARBA" id="ARBA00022840"/>
    </source>
</evidence>
<keyword evidence="10 16" id="KW-0418">Kinase</keyword>
<evidence type="ECO:0000256" key="16">
    <source>
        <dbReference type="HAMAP-Rule" id="MF_01274"/>
    </source>
</evidence>
<dbReference type="AlphaFoldDB" id="A0AAN1WEI6"/>
<dbReference type="EMBL" id="AP023086">
    <property type="protein sequence ID" value="BCD96118.1"/>
    <property type="molecule type" value="Genomic_DNA"/>
</dbReference>
<evidence type="ECO:0000256" key="7">
    <source>
        <dbReference type="ARBA" id="ARBA00022490"/>
    </source>
</evidence>
<comment type="cofactor">
    <cofactor evidence="2">
        <name>K(+)</name>
        <dbReference type="ChEBI" id="CHEBI:29103"/>
    </cofactor>
</comment>
<evidence type="ECO:0000256" key="12">
    <source>
        <dbReference type="ARBA" id="ARBA00022958"/>
    </source>
</evidence>
<comment type="catalytic activity">
    <reaction evidence="1 16">
        <text>(R)-pantothenate + ATP = (R)-4'-phosphopantothenate + ADP + H(+)</text>
        <dbReference type="Rhea" id="RHEA:16373"/>
        <dbReference type="ChEBI" id="CHEBI:10986"/>
        <dbReference type="ChEBI" id="CHEBI:15378"/>
        <dbReference type="ChEBI" id="CHEBI:29032"/>
        <dbReference type="ChEBI" id="CHEBI:30616"/>
        <dbReference type="ChEBI" id="CHEBI:456216"/>
        <dbReference type="EC" id="2.7.1.33"/>
    </reaction>
</comment>
<dbReference type="SUPFAM" id="SSF53067">
    <property type="entry name" value="Actin-like ATPase domain"/>
    <property type="match status" value="2"/>
</dbReference>
<dbReference type="GO" id="GO:0005524">
    <property type="term" value="F:ATP binding"/>
    <property type="evidence" value="ECO:0007669"/>
    <property type="project" value="UniProtKB-UniRule"/>
</dbReference>
<dbReference type="NCBIfam" id="TIGR00671">
    <property type="entry name" value="baf"/>
    <property type="match status" value="1"/>
</dbReference>
<evidence type="ECO:0000256" key="14">
    <source>
        <dbReference type="ARBA" id="ARBA00038036"/>
    </source>
</evidence>
<dbReference type="InterPro" id="IPR043129">
    <property type="entry name" value="ATPase_NBD"/>
</dbReference>
<dbReference type="RefSeq" id="WP_236985627.1">
    <property type="nucleotide sequence ID" value="NZ_AP023086.1"/>
</dbReference>
<dbReference type="GO" id="GO:0004594">
    <property type="term" value="F:pantothenate kinase activity"/>
    <property type="evidence" value="ECO:0007669"/>
    <property type="project" value="UniProtKB-UniRule"/>
</dbReference>
<dbReference type="Gene3D" id="3.30.420.40">
    <property type="match status" value="2"/>
</dbReference>
<dbReference type="CDD" id="cd24015">
    <property type="entry name" value="ASKHA_NBD_PanK-III"/>
    <property type="match status" value="1"/>
</dbReference>
<dbReference type="GO" id="GO:0005737">
    <property type="term" value="C:cytoplasm"/>
    <property type="evidence" value="ECO:0007669"/>
    <property type="project" value="UniProtKB-SubCell"/>
</dbReference>
<evidence type="ECO:0000256" key="15">
    <source>
        <dbReference type="ARBA" id="ARBA00040883"/>
    </source>
</evidence>
<dbReference type="HAMAP" id="MF_01274">
    <property type="entry name" value="Pantothen_kinase_3"/>
    <property type="match status" value="1"/>
</dbReference>
<dbReference type="EC" id="2.7.1.33" evidence="6 16"/>
<comment type="cofactor">
    <cofactor evidence="16">
        <name>NH4(+)</name>
        <dbReference type="ChEBI" id="CHEBI:28938"/>
    </cofactor>
    <cofactor evidence="16">
        <name>K(+)</name>
        <dbReference type="ChEBI" id="CHEBI:29103"/>
    </cofactor>
    <text evidence="16">A monovalent cation. Ammonium or potassium.</text>
</comment>
<comment type="subcellular location">
    <subcellularLocation>
        <location evidence="3 16">Cytoplasm</location>
    </subcellularLocation>
</comment>
<dbReference type="PANTHER" id="PTHR34265:SF1">
    <property type="entry name" value="TYPE III PANTOTHENATE KINASE"/>
    <property type="match status" value="1"/>
</dbReference>
<evidence type="ECO:0000313" key="18">
    <source>
        <dbReference type="Proteomes" id="UP001320119"/>
    </source>
</evidence>
<evidence type="ECO:0000256" key="4">
    <source>
        <dbReference type="ARBA" id="ARBA00005225"/>
    </source>
</evidence>
<comment type="similarity">
    <text evidence="14 16">Belongs to the type III pantothenate kinase family.</text>
</comment>
<evidence type="ECO:0000256" key="9">
    <source>
        <dbReference type="ARBA" id="ARBA00022741"/>
    </source>
</evidence>
<reference evidence="17 18" key="1">
    <citation type="journal article" date="2022" name="IScience">
        <title>An ultrasensitive nanofiber-based assay for enzymatic hydrolysis and deep-sea microbial degradation of cellulose.</title>
        <authorList>
            <person name="Tsudome M."/>
            <person name="Tachioka M."/>
            <person name="Miyazaki M."/>
            <person name="Uchimura K."/>
            <person name="Tsuda M."/>
            <person name="Takaki Y."/>
            <person name="Deguchi S."/>
        </authorList>
    </citation>
    <scope>NUCLEOTIDE SEQUENCE [LARGE SCALE GENOMIC DNA]</scope>
    <source>
        <strain evidence="17 18">GE09</strain>
    </source>
</reference>
<keyword evidence="9 16" id="KW-0547">Nucleotide-binding</keyword>
<comment type="pathway">
    <text evidence="4 16">Cofactor biosynthesis; coenzyme A biosynthesis; CoA from (R)-pantothenate: step 1/5.</text>
</comment>